<keyword evidence="6" id="KW-1185">Reference proteome</keyword>
<dbReference type="EMBL" id="CP060716">
    <property type="protein sequence ID" value="QNN63059.1"/>
    <property type="molecule type" value="Genomic_DNA"/>
</dbReference>
<dbReference type="InterPro" id="IPR000524">
    <property type="entry name" value="Tscrpt_reg_HTH_GntR"/>
</dbReference>
<feature type="domain" description="GntR C-terminal" evidence="4">
    <location>
        <begin position="120"/>
        <end position="240"/>
    </location>
</feature>
<reference evidence="5 6" key="1">
    <citation type="submission" date="2020-08" db="EMBL/GenBank/DDBJ databases">
        <title>Genome sequence of Leucobacter denitrificans KACC 14055T.</title>
        <authorList>
            <person name="Hyun D.-W."/>
            <person name="Bae J.-W."/>
        </authorList>
    </citation>
    <scope>NUCLEOTIDE SEQUENCE [LARGE SCALE GENOMIC DNA]</scope>
    <source>
        <strain evidence="5 6">KACC 14055</strain>
    </source>
</reference>
<dbReference type="RefSeq" id="WP_187555527.1">
    <property type="nucleotide sequence ID" value="NZ_CP060716.1"/>
</dbReference>
<dbReference type="SUPFAM" id="SSF48008">
    <property type="entry name" value="GntR ligand-binding domain-like"/>
    <property type="match status" value="1"/>
</dbReference>
<dbReference type="SMART" id="SM00895">
    <property type="entry name" value="FCD"/>
    <property type="match status" value="1"/>
</dbReference>
<dbReference type="InterPro" id="IPR036390">
    <property type="entry name" value="WH_DNA-bd_sf"/>
</dbReference>
<evidence type="ECO:0000256" key="3">
    <source>
        <dbReference type="ARBA" id="ARBA00023163"/>
    </source>
</evidence>
<name>A0A7G9S5D4_9MICO</name>
<evidence type="ECO:0000259" key="4">
    <source>
        <dbReference type="SMART" id="SM00895"/>
    </source>
</evidence>
<evidence type="ECO:0000256" key="1">
    <source>
        <dbReference type="ARBA" id="ARBA00023015"/>
    </source>
</evidence>
<dbReference type="GO" id="GO:0003677">
    <property type="term" value="F:DNA binding"/>
    <property type="evidence" value="ECO:0007669"/>
    <property type="project" value="UniProtKB-KW"/>
</dbReference>
<dbReference type="Gene3D" id="1.10.10.10">
    <property type="entry name" value="Winged helix-like DNA-binding domain superfamily/Winged helix DNA-binding domain"/>
    <property type="match status" value="1"/>
</dbReference>
<dbReference type="Proteomes" id="UP000515934">
    <property type="component" value="Chromosome"/>
</dbReference>
<dbReference type="PRINTS" id="PR00035">
    <property type="entry name" value="HTHGNTR"/>
</dbReference>
<evidence type="ECO:0000256" key="2">
    <source>
        <dbReference type="ARBA" id="ARBA00023125"/>
    </source>
</evidence>
<evidence type="ECO:0000313" key="6">
    <source>
        <dbReference type="Proteomes" id="UP000515934"/>
    </source>
</evidence>
<dbReference type="GO" id="GO:0003700">
    <property type="term" value="F:DNA-binding transcription factor activity"/>
    <property type="evidence" value="ECO:0007669"/>
    <property type="project" value="InterPro"/>
</dbReference>
<dbReference type="AlphaFoldDB" id="A0A7G9S5D4"/>
<dbReference type="SUPFAM" id="SSF46785">
    <property type="entry name" value="Winged helix' DNA-binding domain"/>
    <property type="match status" value="1"/>
</dbReference>
<proteinExistence type="predicted"/>
<dbReference type="KEGG" id="ldn:H9L06_01385"/>
<evidence type="ECO:0000313" key="5">
    <source>
        <dbReference type="EMBL" id="QNN63059.1"/>
    </source>
</evidence>
<dbReference type="Pfam" id="PF00392">
    <property type="entry name" value="GntR"/>
    <property type="match status" value="1"/>
</dbReference>
<gene>
    <name evidence="5" type="ORF">H9L06_01385</name>
</gene>
<keyword evidence="1" id="KW-0805">Transcription regulation</keyword>
<dbReference type="InterPro" id="IPR008920">
    <property type="entry name" value="TF_FadR/GntR_C"/>
</dbReference>
<dbReference type="PANTHER" id="PTHR43537:SF5">
    <property type="entry name" value="UXU OPERON TRANSCRIPTIONAL REGULATOR"/>
    <property type="match status" value="1"/>
</dbReference>
<organism evidence="5 6">
    <name type="scientific">Leucobacter denitrificans</name>
    <dbReference type="NCBI Taxonomy" id="683042"/>
    <lineage>
        <taxon>Bacteria</taxon>
        <taxon>Bacillati</taxon>
        <taxon>Actinomycetota</taxon>
        <taxon>Actinomycetes</taxon>
        <taxon>Micrococcales</taxon>
        <taxon>Microbacteriaceae</taxon>
        <taxon>Leucobacter</taxon>
    </lineage>
</organism>
<dbReference type="Gene3D" id="1.20.120.530">
    <property type="entry name" value="GntR ligand-binding domain-like"/>
    <property type="match status" value="1"/>
</dbReference>
<dbReference type="InterPro" id="IPR036388">
    <property type="entry name" value="WH-like_DNA-bd_sf"/>
</dbReference>
<dbReference type="Pfam" id="PF07729">
    <property type="entry name" value="FCD"/>
    <property type="match status" value="1"/>
</dbReference>
<keyword evidence="3" id="KW-0804">Transcription</keyword>
<keyword evidence="2" id="KW-0238">DNA-binding</keyword>
<protein>
    <submittedName>
        <fullName evidence="5">FadR family transcriptional regulator</fullName>
    </submittedName>
</protein>
<sequence length="250" mass="28119">MRTLPMTPSETNTSTLPEAGLDRFQNEEFLTSFFKDPTLGRVMAQLLTLDVGTALPGERDLAERLGISRTALRDRIGRLSSLGIITKREREKSVFSGVHPDALSDVLLLGLLSVNFDIYSLVSLRKSLEMQAVIILTTQLEDADLSRAKAGLDLLTKAESGDDIVQGDSEFHLGILEAAGLDGLMFFWRALDQVFKVTHDSLDYEHDIEKFIHKHDDYYAALRDRDLPRAIEKADAHFTWLIELLQRKGF</sequence>
<accession>A0A7G9S5D4</accession>
<dbReference type="InterPro" id="IPR011711">
    <property type="entry name" value="GntR_C"/>
</dbReference>
<dbReference type="PANTHER" id="PTHR43537">
    <property type="entry name" value="TRANSCRIPTIONAL REGULATOR, GNTR FAMILY"/>
    <property type="match status" value="1"/>
</dbReference>